<dbReference type="EMBL" id="MU253829">
    <property type="protein sequence ID" value="KAG9245833.1"/>
    <property type="molecule type" value="Genomic_DNA"/>
</dbReference>
<organism evidence="15 16">
    <name type="scientific">Calycina marina</name>
    <dbReference type="NCBI Taxonomy" id="1763456"/>
    <lineage>
        <taxon>Eukaryota</taxon>
        <taxon>Fungi</taxon>
        <taxon>Dikarya</taxon>
        <taxon>Ascomycota</taxon>
        <taxon>Pezizomycotina</taxon>
        <taxon>Leotiomycetes</taxon>
        <taxon>Helotiales</taxon>
        <taxon>Pezizellaceae</taxon>
        <taxon>Calycina</taxon>
    </lineage>
</organism>
<evidence type="ECO:0000313" key="16">
    <source>
        <dbReference type="Proteomes" id="UP000887226"/>
    </source>
</evidence>
<dbReference type="FunFam" id="1.20.5.170:FF:000040">
    <property type="entry name" value="Nuclear pore glycoprotein p62"/>
    <property type="match status" value="1"/>
</dbReference>
<dbReference type="AlphaFoldDB" id="A0A9P8CG32"/>
<evidence type="ECO:0000256" key="7">
    <source>
        <dbReference type="ARBA" id="ARBA00022927"/>
    </source>
</evidence>
<keyword evidence="5" id="KW-0813">Transport</keyword>
<keyword evidence="16" id="KW-1185">Reference proteome</keyword>
<evidence type="ECO:0000259" key="14">
    <source>
        <dbReference type="Pfam" id="PF05064"/>
    </source>
</evidence>
<dbReference type="PANTHER" id="PTHR12084">
    <property type="entry name" value="NUCLEAR PORE GLYCOPROTEIN P62-RELATED"/>
    <property type="match status" value="1"/>
</dbReference>
<dbReference type="InterPro" id="IPR026010">
    <property type="entry name" value="NSP1/NUP62"/>
</dbReference>
<dbReference type="Proteomes" id="UP000887226">
    <property type="component" value="Unassembled WGS sequence"/>
</dbReference>
<keyword evidence="6" id="KW-0509">mRNA transport</keyword>
<evidence type="ECO:0000256" key="5">
    <source>
        <dbReference type="ARBA" id="ARBA00022448"/>
    </source>
</evidence>
<comment type="subcellular location">
    <subcellularLocation>
        <location evidence="1">Nucleus membrane</location>
        <topology evidence="1">Peripheral membrane protein</topology>
        <orientation evidence="1">Cytoplasmic side</orientation>
    </subcellularLocation>
    <subcellularLocation>
        <location evidence="3">Nucleus membrane</location>
        <topology evidence="3">Peripheral membrane protein</topology>
        <orientation evidence="3">Nucleoplasmic side</orientation>
    </subcellularLocation>
    <subcellularLocation>
        <location evidence="2">Nucleus</location>
        <location evidence="2">Nuclear pore complex</location>
    </subcellularLocation>
</comment>
<evidence type="ECO:0000313" key="15">
    <source>
        <dbReference type="EMBL" id="KAG9245833.1"/>
    </source>
</evidence>
<evidence type="ECO:0000256" key="4">
    <source>
        <dbReference type="ARBA" id="ARBA00005911"/>
    </source>
</evidence>
<keyword evidence="10" id="KW-0539">Nucleus</keyword>
<evidence type="ECO:0000256" key="11">
    <source>
        <dbReference type="ARBA" id="ARBA00068864"/>
    </source>
</evidence>
<evidence type="ECO:0000256" key="1">
    <source>
        <dbReference type="ARBA" id="ARBA00004335"/>
    </source>
</evidence>
<evidence type="ECO:0000256" key="2">
    <source>
        <dbReference type="ARBA" id="ARBA00004567"/>
    </source>
</evidence>
<keyword evidence="9" id="KW-0906">Nuclear pore complex</keyword>
<dbReference type="Gene3D" id="1.20.5.170">
    <property type="match status" value="1"/>
</dbReference>
<accession>A0A9P8CG32</accession>
<evidence type="ECO:0000256" key="12">
    <source>
        <dbReference type="ARBA" id="ARBA00078941"/>
    </source>
</evidence>
<dbReference type="GO" id="GO:0005543">
    <property type="term" value="F:phospholipid binding"/>
    <property type="evidence" value="ECO:0007669"/>
    <property type="project" value="TreeGrafter"/>
</dbReference>
<evidence type="ECO:0000256" key="6">
    <source>
        <dbReference type="ARBA" id="ARBA00022816"/>
    </source>
</evidence>
<dbReference type="GO" id="GO:0006606">
    <property type="term" value="P:protein import into nucleus"/>
    <property type="evidence" value="ECO:0007669"/>
    <property type="project" value="TreeGrafter"/>
</dbReference>
<evidence type="ECO:0000256" key="9">
    <source>
        <dbReference type="ARBA" id="ARBA00023132"/>
    </source>
</evidence>
<evidence type="ECO:0000256" key="10">
    <source>
        <dbReference type="ARBA" id="ARBA00023242"/>
    </source>
</evidence>
<evidence type="ECO:0000256" key="3">
    <source>
        <dbReference type="ARBA" id="ARBA00004620"/>
    </source>
</evidence>
<feature type="domain" description="Nucleoporin NSP1-like C-terminal" evidence="14">
    <location>
        <begin position="1"/>
        <end position="92"/>
    </location>
</feature>
<proteinExistence type="inferred from homology"/>
<dbReference type="GO" id="GO:0031965">
    <property type="term" value="C:nuclear membrane"/>
    <property type="evidence" value="ECO:0007669"/>
    <property type="project" value="UniProtKB-SubCell"/>
</dbReference>
<sequence>MDEIINRWTSDLVKYQKEFQEQANKVAAWDRLMVDNSEKIQKLYNNTFEAEKASTEVERQLAAVESQQAELIGWLDRYEEDVDQMMGQQQLGLGENLQGPDQERERTYKLAEKLTERLDDMGKNITNMVEAINDTSASLSKSNSKADDPLTKIVRVLNSHLQQLQWIDTNAAMLKQKVTAAQQQGQGLNGDNAQDDADAFYRSYIGRK</sequence>
<dbReference type="Pfam" id="PF05064">
    <property type="entry name" value="Nsp1_C"/>
    <property type="match status" value="1"/>
</dbReference>
<dbReference type="GO" id="GO:0051028">
    <property type="term" value="P:mRNA transport"/>
    <property type="evidence" value="ECO:0007669"/>
    <property type="project" value="UniProtKB-KW"/>
</dbReference>
<protein>
    <recommendedName>
        <fullName evidence="11">Nucleoporin NSP1</fullName>
    </recommendedName>
    <alternativeName>
        <fullName evidence="12">Nuclear pore protein NSP1</fullName>
    </alternativeName>
    <alternativeName>
        <fullName evidence="13">Nucleoskeletal-like protein</fullName>
    </alternativeName>
</protein>
<dbReference type="InterPro" id="IPR007758">
    <property type="entry name" value="Nucleoporin_NSP1_C"/>
</dbReference>
<dbReference type="OrthoDB" id="344345at2759"/>
<evidence type="ECO:0000256" key="13">
    <source>
        <dbReference type="ARBA" id="ARBA00081079"/>
    </source>
</evidence>
<dbReference type="GO" id="GO:0044613">
    <property type="term" value="C:nuclear pore central transport channel"/>
    <property type="evidence" value="ECO:0007669"/>
    <property type="project" value="TreeGrafter"/>
</dbReference>
<dbReference type="GO" id="GO:0017056">
    <property type="term" value="F:structural constituent of nuclear pore"/>
    <property type="evidence" value="ECO:0007669"/>
    <property type="project" value="InterPro"/>
</dbReference>
<comment type="caution">
    <text evidence="15">The sequence shown here is derived from an EMBL/GenBank/DDBJ whole genome shotgun (WGS) entry which is preliminary data.</text>
</comment>
<name>A0A9P8CG32_9HELO</name>
<dbReference type="PANTHER" id="PTHR12084:SF0">
    <property type="entry name" value="NUCLEAR PORE GLYCOPROTEIN P62"/>
    <property type="match status" value="1"/>
</dbReference>
<dbReference type="GO" id="GO:0006405">
    <property type="term" value="P:RNA export from nucleus"/>
    <property type="evidence" value="ECO:0007669"/>
    <property type="project" value="TreeGrafter"/>
</dbReference>
<comment type="similarity">
    <text evidence="4">Belongs to the nucleoporin NSP1/NUP62 family.</text>
</comment>
<evidence type="ECO:0000256" key="8">
    <source>
        <dbReference type="ARBA" id="ARBA00023010"/>
    </source>
</evidence>
<reference evidence="15" key="1">
    <citation type="journal article" date="2021" name="IMA Fungus">
        <title>Genomic characterization of three marine fungi, including Emericellopsis atlantica sp. nov. with signatures of a generalist lifestyle and marine biomass degradation.</title>
        <authorList>
            <person name="Hagestad O.C."/>
            <person name="Hou L."/>
            <person name="Andersen J.H."/>
            <person name="Hansen E.H."/>
            <person name="Altermark B."/>
            <person name="Li C."/>
            <person name="Kuhnert E."/>
            <person name="Cox R.J."/>
            <person name="Crous P.W."/>
            <person name="Spatafora J.W."/>
            <person name="Lail K."/>
            <person name="Amirebrahimi M."/>
            <person name="Lipzen A."/>
            <person name="Pangilinan J."/>
            <person name="Andreopoulos W."/>
            <person name="Hayes R.D."/>
            <person name="Ng V."/>
            <person name="Grigoriev I.V."/>
            <person name="Jackson S.A."/>
            <person name="Sutton T.D.S."/>
            <person name="Dobson A.D.W."/>
            <person name="Rama T."/>
        </authorList>
    </citation>
    <scope>NUCLEOTIDE SEQUENCE</scope>
    <source>
        <strain evidence="15">TRa3180A</strain>
    </source>
</reference>
<gene>
    <name evidence="15" type="ORF">BJ878DRAFT_418320</name>
</gene>
<keyword evidence="7" id="KW-0653">Protein transport</keyword>
<keyword evidence="8" id="KW-0811">Translocation</keyword>